<reference evidence="8 9" key="1">
    <citation type="submission" date="2021-08" db="EMBL/GenBank/DDBJ databases">
        <title>Streptomyces sp. PTM05 isolated from lichen.</title>
        <authorList>
            <person name="Somphong A."/>
            <person name="Phongsopitanun W."/>
            <person name="Tanasupawat S."/>
        </authorList>
    </citation>
    <scope>NUCLEOTIDE SEQUENCE [LARGE SCALE GENOMIC DNA]</scope>
    <source>
        <strain evidence="8 9">Ptm05</strain>
    </source>
</reference>
<dbReference type="CDD" id="cd11049">
    <property type="entry name" value="CYP170A1-like"/>
    <property type="match status" value="1"/>
</dbReference>
<dbReference type="PRINTS" id="PR00463">
    <property type="entry name" value="EP450I"/>
</dbReference>
<evidence type="ECO:0000313" key="9">
    <source>
        <dbReference type="Proteomes" id="UP001198565"/>
    </source>
</evidence>
<dbReference type="InterPro" id="IPR036396">
    <property type="entry name" value="Cyt_P450_sf"/>
</dbReference>
<evidence type="ECO:0000256" key="1">
    <source>
        <dbReference type="ARBA" id="ARBA00010617"/>
    </source>
</evidence>
<dbReference type="RefSeq" id="WP_222979746.1">
    <property type="nucleotide sequence ID" value="NZ_JAINVZ010000013.1"/>
</dbReference>
<dbReference type="InterPro" id="IPR017972">
    <property type="entry name" value="Cyt_P450_CS"/>
</dbReference>
<keyword evidence="3 7" id="KW-0479">Metal-binding</keyword>
<keyword evidence="5 7" id="KW-0408">Iron</keyword>
<sequence>MLCQVYLLPTPHSDWTSLQTPLLPRAPHALPLLGHILPLLRDPLDFLLSLHAQGDLVRIRIGPVPAVVVCEPRLTWDVLRNDRVFDKGGAFFDRGREVAGNGLGTCPFSHHRRQRRLLQPAFHPRRLPSYATVMIDRINAVTDSWRDGQILDVVEEMTHITSATTVAAMFSDAPPQATLQQALDDLSTLLAGVYRRMLTPYPLDRLPTPANRRYYRARTSLRRICDEIISVRRLSGVDHGDVLSALIFGRDPQDETRGLDNEEIIDQVLSFFLAGTETTAYTLAWALHLLAQHSDILNRLHDEVDFVLGGRSVTADDLPRLELTRHVITETLRLCPTAWIFTRLMTSDAELGDYQLAAGTHLVYSPYLVHHHPELYDNPDRFDPDRWLTERARFLPRHAFIPFGGGARKCIGDTFSFAEATYALATIVSRWRLLPTSDQPVRPALAAIMRPTNLHMRLVARKSVPGL</sequence>
<dbReference type="InterPro" id="IPR050196">
    <property type="entry name" value="Cytochrome_P450_Monoox"/>
</dbReference>
<dbReference type="Pfam" id="PF00067">
    <property type="entry name" value="p450"/>
    <property type="match status" value="1"/>
</dbReference>
<evidence type="ECO:0000256" key="4">
    <source>
        <dbReference type="ARBA" id="ARBA00023002"/>
    </source>
</evidence>
<evidence type="ECO:0000256" key="2">
    <source>
        <dbReference type="ARBA" id="ARBA00022617"/>
    </source>
</evidence>
<accession>A0ABS7QUV5</accession>
<keyword evidence="9" id="KW-1185">Reference proteome</keyword>
<keyword evidence="6 7" id="KW-0503">Monooxygenase</keyword>
<evidence type="ECO:0000256" key="3">
    <source>
        <dbReference type="ARBA" id="ARBA00022723"/>
    </source>
</evidence>
<keyword evidence="4 7" id="KW-0560">Oxidoreductase</keyword>
<comment type="similarity">
    <text evidence="1 7">Belongs to the cytochrome P450 family.</text>
</comment>
<dbReference type="Gene3D" id="1.10.630.10">
    <property type="entry name" value="Cytochrome P450"/>
    <property type="match status" value="1"/>
</dbReference>
<dbReference type="PANTHER" id="PTHR24291">
    <property type="entry name" value="CYTOCHROME P450 FAMILY 4"/>
    <property type="match status" value="1"/>
</dbReference>
<evidence type="ECO:0000313" key="8">
    <source>
        <dbReference type="EMBL" id="MBY8886990.1"/>
    </source>
</evidence>
<gene>
    <name evidence="8" type="ORF">K7472_19330</name>
</gene>
<name>A0ABS7QUV5_9ACTN</name>
<dbReference type="EMBL" id="JAINVZ010000013">
    <property type="protein sequence ID" value="MBY8886990.1"/>
    <property type="molecule type" value="Genomic_DNA"/>
</dbReference>
<dbReference type="SUPFAM" id="SSF48264">
    <property type="entry name" value="Cytochrome P450"/>
    <property type="match status" value="1"/>
</dbReference>
<dbReference type="PRINTS" id="PR00385">
    <property type="entry name" value="P450"/>
</dbReference>
<dbReference type="Proteomes" id="UP001198565">
    <property type="component" value="Unassembled WGS sequence"/>
</dbReference>
<dbReference type="InterPro" id="IPR002401">
    <property type="entry name" value="Cyt_P450_E_grp-I"/>
</dbReference>
<dbReference type="PROSITE" id="PS00086">
    <property type="entry name" value="CYTOCHROME_P450"/>
    <property type="match status" value="1"/>
</dbReference>
<evidence type="ECO:0000256" key="5">
    <source>
        <dbReference type="ARBA" id="ARBA00023004"/>
    </source>
</evidence>
<proteinExistence type="inferred from homology"/>
<dbReference type="PANTHER" id="PTHR24291:SF50">
    <property type="entry name" value="BIFUNCTIONAL ALBAFLAVENONE MONOOXYGENASE_TERPENE SYNTHASE"/>
    <property type="match status" value="1"/>
</dbReference>
<evidence type="ECO:0000256" key="7">
    <source>
        <dbReference type="RuleBase" id="RU000461"/>
    </source>
</evidence>
<keyword evidence="2 7" id="KW-0349">Heme</keyword>
<protein>
    <submittedName>
        <fullName evidence="8">Cytochrome P450</fullName>
    </submittedName>
</protein>
<evidence type="ECO:0000256" key="6">
    <source>
        <dbReference type="ARBA" id="ARBA00023033"/>
    </source>
</evidence>
<comment type="caution">
    <text evidence="8">The sequence shown here is derived from an EMBL/GenBank/DDBJ whole genome shotgun (WGS) entry which is preliminary data.</text>
</comment>
<dbReference type="InterPro" id="IPR001128">
    <property type="entry name" value="Cyt_P450"/>
</dbReference>
<organism evidence="8 9">
    <name type="scientific">Streptantibioticus parmotrematis</name>
    <dbReference type="NCBI Taxonomy" id="2873249"/>
    <lineage>
        <taxon>Bacteria</taxon>
        <taxon>Bacillati</taxon>
        <taxon>Actinomycetota</taxon>
        <taxon>Actinomycetes</taxon>
        <taxon>Kitasatosporales</taxon>
        <taxon>Streptomycetaceae</taxon>
        <taxon>Streptantibioticus</taxon>
    </lineage>
</organism>